<feature type="compositionally biased region" description="Basic and acidic residues" evidence="1">
    <location>
        <begin position="58"/>
        <end position="67"/>
    </location>
</feature>
<gene>
    <name evidence="2" type="ORF">D3227_39875</name>
</gene>
<keyword evidence="3" id="KW-1185">Reference proteome</keyword>
<evidence type="ECO:0000256" key="1">
    <source>
        <dbReference type="SAM" id="MobiDB-lite"/>
    </source>
</evidence>
<sequence>MTGNPHQPSGLGRGIQFIVNAEWTPEQAAAVFELLDDLRDCIWSRYAPHIQQFVRHQQAPDDQHPSSDEQTGQKPHPLDPSW</sequence>
<feature type="region of interest" description="Disordered" evidence="1">
    <location>
        <begin position="55"/>
        <end position="82"/>
    </location>
</feature>
<dbReference type="EMBL" id="QZWZ01000120">
    <property type="protein sequence ID" value="RJT20933.1"/>
    <property type="molecule type" value="Genomic_DNA"/>
</dbReference>
<accession>A0A3A5JQ62</accession>
<organism evidence="2 3">
    <name type="scientific">Mesorhizobium waimense</name>
    <dbReference type="NCBI Taxonomy" id="1300307"/>
    <lineage>
        <taxon>Bacteria</taxon>
        <taxon>Pseudomonadati</taxon>
        <taxon>Pseudomonadota</taxon>
        <taxon>Alphaproteobacteria</taxon>
        <taxon>Hyphomicrobiales</taxon>
        <taxon>Phyllobacteriaceae</taxon>
        <taxon>Mesorhizobium</taxon>
    </lineage>
</organism>
<evidence type="ECO:0000313" key="3">
    <source>
        <dbReference type="Proteomes" id="UP000272706"/>
    </source>
</evidence>
<evidence type="ECO:0000313" key="2">
    <source>
        <dbReference type="EMBL" id="RJT20933.1"/>
    </source>
</evidence>
<proteinExistence type="predicted"/>
<comment type="caution">
    <text evidence="2">The sequence shown here is derived from an EMBL/GenBank/DDBJ whole genome shotgun (WGS) entry which is preliminary data.</text>
</comment>
<dbReference type="AlphaFoldDB" id="A0A3A5JQ62"/>
<name>A0A3A5JQ62_9HYPH</name>
<dbReference type="OrthoDB" id="8910946at2"/>
<protein>
    <submittedName>
        <fullName evidence="2">Uncharacterized protein</fullName>
    </submittedName>
</protein>
<reference evidence="2 3" key="1">
    <citation type="submission" date="2018-09" db="EMBL/GenBank/DDBJ databases">
        <title>Mesorhizobium carmichaelinearum sp. nov. isolated from Carmichaelinea spp. root nodules in New Zealand.</title>
        <authorList>
            <person name="De Meyer S.E."/>
        </authorList>
    </citation>
    <scope>NUCLEOTIDE SEQUENCE [LARGE SCALE GENOMIC DNA]</scope>
    <source>
        <strain evidence="2 3">ICMP19557</strain>
    </source>
</reference>
<dbReference type="Proteomes" id="UP000272706">
    <property type="component" value="Unassembled WGS sequence"/>
</dbReference>